<evidence type="ECO:0000313" key="11">
    <source>
        <dbReference type="EMBL" id="RBP98528.1"/>
    </source>
</evidence>
<keyword evidence="4" id="KW-0479">Metal-binding</keyword>
<evidence type="ECO:0000256" key="1">
    <source>
        <dbReference type="ARBA" id="ARBA00012493"/>
    </source>
</evidence>
<keyword evidence="6" id="KW-0695">RNA-directed DNA polymerase</keyword>
<feature type="domain" description="Reverse transcriptase" evidence="10">
    <location>
        <begin position="17"/>
        <end position="237"/>
    </location>
</feature>
<dbReference type="SUPFAM" id="SSF56672">
    <property type="entry name" value="DNA/RNA polymerases"/>
    <property type="match status" value="1"/>
</dbReference>
<dbReference type="PROSITE" id="PS50878">
    <property type="entry name" value="RT_POL"/>
    <property type="match status" value="1"/>
</dbReference>
<comment type="similarity">
    <text evidence="8">Belongs to the bacterial reverse transcriptase family.</text>
</comment>
<dbReference type="GO" id="GO:0003723">
    <property type="term" value="F:RNA binding"/>
    <property type="evidence" value="ECO:0007669"/>
    <property type="project" value="InterPro"/>
</dbReference>
<dbReference type="NCBIfam" id="NF038233">
    <property type="entry name" value="retron_St85_RT"/>
    <property type="match status" value="1"/>
</dbReference>
<dbReference type="AlphaFoldDB" id="A0A366KBG6"/>
<dbReference type="EC" id="2.7.7.49" evidence="1"/>
<evidence type="ECO:0000256" key="2">
    <source>
        <dbReference type="ARBA" id="ARBA00022679"/>
    </source>
</evidence>
<evidence type="ECO:0000256" key="5">
    <source>
        <dbReference type="ARBA" id="ARBA00022842"/>
    </source>
</evidence>
<keyword evidence="3" id="KW-0548">Nucleotidyltransferase</keyword>
<name>A0A366KBG6_9BIFI</name>
<evidence type="ECO:0000259" key="10">
    <source>
        <dbReference type="PROSITE" id="PS50878"/>
    </source>
</evidence>
<keyword evidence="7" id="KW-0051">Antiviral defense</keyword>
<organism evidence="11 12">
    <name type="scientific">Bifidobacterium aemilianum</name>
    <dbReference type="NCBI Taxonomy" id="2493120"/>
    <lineage>
        <taxon>Bacteria</taxon>
        <taxon>Bacillati</taxon>
        <taxon>Actinomycetota</taxon>
        <taxon>Actinomycetes</taxon>
        <taxon>Bifidobacteriales</taxon>
        <taxon>Bifidobacteriaceae</taxon>
        <taxon>Bifidobacterium</taxon>
    </lineage>
</organism>
<evidence type="ECO:0000256" key="3">
    <source>
        <dbReference type="ARBA" id="ARBA00022695"/>
    </source>
</evidence>
<dbReference type="EMBL" id="PDCG01000001">
    <property type="protein sequence ID" value="RBP98528.1"/>
    <property type="molecule type" value="Genomic_DNA"/>
</dbReference>
<sequence length="309" mass="35266">MSKSLVEEISASLRISTERTQEIIINADKLYKIYSIPKHSGGNRLIYQPSSQLKAIQYWTLDNIISLFPVSDRAFAYVKGRSIASNAKAHRQSKYLFHTDIHNFFPSITSSLFDKQCLNRFSSILEETGFSFGDTNSVLHKILFRKDKLTIGAVSSPAISNAVMHDFDQSLTNYCLISGYVYTRYADDIYISSKSLLPKQIKEDIFAEMHKFGFSPNYKKTSFWNGSSHLKVTGVNVLAGSGRLTIGTRNKKMIKGMLYEYLMHGKGDPTKILGYLAYVKEIEPSFYNTLIIKYSEYRNEHIIKYLKDS</sequence>
<reference evidence="11 12" key="1">
    <citation type="submission" date="2017-10" db="EMBL/GenBank/DDBJ databases">
        <title>Bifidobacterium xylocopum sp. nov. and Bifidobacterium aemilianum sp. nov., from the carpenter bee (Xylocopa violacea) digestive tract.</title>
        <authorList>
            <person name="Alberoni D."/>
            <person name="Baffoni L."/>
            <person name="Di Gioia D."/>
            <person name="Gaggia F."/>
            <person name="Biavati B."/>
        </authorList>
    </citation>
    <scope>NUCLEOTIDE SEQUENCE [LARGE SCALE GENOMIC DNA]</scope>
    <source>
        <strain evidence="11 12">XV10</strain>
    </source>
</reference>
<gene>
    <name evidence="11" type="ORF">CRD60_01320</name>
</gene>
<evidence type="ECO:0000256" key="8">
    <source>
        <dbReference type="ARBA" id="ARBA00034120"/>
    </source>
</evidence>
<protein>
    <recommendedName>
        <fullName evidence="1">RNA-directed DNA polymerase</fullName>
        <ecNumber evidence="1">2.7.7.49</ecNumber>
    </recommendedName>
</protein>
<comment type="catalytic activity">
    <reaction evidence="9">
        <text>DNA(n) + a 2'-deoxyribonucleoside 5'-triphosphate = DNA(n+1) + diphosphate</text>
        <dbReference type="Rhea" id="RHEA:22508"/>
        <dbReference type="Rhea" id="RHEA-COMP:17339"/>
        <dbReference type="Rhea" id="RHEA-COMP:17340"/>
        <dbReference type="ChEBI" id="CHEBI:33019"/>
        <dbReference type="ChEBI" id="CHEBI:61560"/>
        <dbReference type="ChEBI" id="CHEBI:173112"/>
        <dbReference type="EC" id="2.7.7.49"/>
    </reaction>
</comment>
<evidence type="ECO:0000256" key="9">
    <source>
        <dbReference type="ARBA" id="ARBA00048173"/>
    </source>
</evidence>
<dbReference type="PANTHER" id="PTHR34047">
    <property type="entry name" value="NUCLEAR INTRON MATURASE 1, MITOCHONDRIAL-RELATED"/>
    <property type="match status" value="1"/>
</dbReference>
<dbReference type="PANTHER" id="PTHR34047:SF7">
    <property type="entry name" value="RNA-DIRECTED DNA POLYMERASE"/>
    <property type="match status" value="1"/>
</dbReference>
<dbReference type="InterPro" id="IPR043502">
    <property type="entry name" value="DNA/RNA_pol_sf"/>
</dbReference>
<keyword evidence="2" id="KW-0808">Transferase</keyword>
<dbReference type="InterPro" id="IPR051083">
    <property type="entry name" value="GrpII_Intron_Splice-Mob/Def"/>
</dbReference>
<dbReference type="CDD" id="cd03487">
    <property type="entry name" value="RT_Bac_retron_II"/>
    <property type="match status" value="1"/>
</dbReference>
<evidence type="ECO:0000256" key="6">
    <source>
        <dbReference type="ARBA" id="ARBA00022918"/>
    </source>
</evidence>
<keyword evidence="12" id="KW-1185">Reference proteome</keyword>
<evidence type="ECO:0000256" key="4">
    <source>
        <dbReference type="ARBA" id="ARBA00022723"/>
    </source>
</evidence>
<dbReference type="InterPro" id="IPR000477">
    <property type="entry name" value="RT_dom"/>
</dbReference>
<proteinExistence type="inferred from homology"/>
<dbReference type="RefSeq" id="WP_113859502.1">
    <property type="nucleotide sequence ID" value="NZ_PDCG01000001.1"/>
</dbReference>
<dbReference type="Proteomes" id="UP000252530">
    <property type="component" value="Unassembled WGS sequence"/>
</dbReference>
<evidence type="ECO:0000313" key="12">
    <source>
        <dbReference type="Proteomes" id="UP000252530"/>
    </source>
</evidence>
<comment type="caution">
    <text evidence="11">The sequence shown here is derived from an EMBL/GenBank/DDBJ whole genome shotgun (WGS) entry which is preliminary data.</text>
</comment>
<dbReference type="OrthoDB" id="1550386at2"/>
<accession>A0A366KBG6</accession>
<evidence type="ECO:0000256" key="7">
    <source>
        <dbReference type="ARBA" id="ARBA00023118"/>
    </source>
</evidence>
<keyword evidence="5" id="KW-0460">Magnesium</keyword>
<dbReference type="InterPro" id="IPR000123">
    <property type="entry name" value="Reverse_transcriptase_msDNA"/>
</dbReference>
<dbReference type="GO" id="GO:0046872">
    <property type="term" value="F:metal ion binding"/>
    <property type="evidence" value="ECO:0007669"/>
    <property type="project" value="UniProtKB-KW"/>
</dbReference>
<dbReference type="GO" id="GO:0051607">
    <property type="term" value="P:defense response to virus"/>
    <property type="evidence" value="ECO:0007669"/>
    <property type="project" value="UniProtKB-KW"/>
</dbReference>
<dbReference type="Pfam" id="PF00078">
    <property type="entry name" value="RVT_1"/>
    <property type="match status" value="1"/>
</dbReference>
<dbReference type="PRINTS" id="PR00866">
    <property type="entry name" value="RNADNAPOLMS"/>
</dbReference>
<dbReference type="GO" id="GO:0003964">
    <property type="term" value="F:RNA-directed DNA polymerase activity"/>
    <property type="evidence" value="ECO:0007669"/>
    <property type="project" value="UniProtKB-KW"/>
</dbReference>